<proteinExistence type="inferred from homology"/>
<evidence type="ECO:0000259" key="9">
    <source>
        <dbReference type="PROSITE" id="PS51192"/>
    </source>
</evidence>
<keyword evidence="12" id="KW-1185">Reference proteome</keyword>
<dbReference type="GO" id="GO:0043138">
    <property type="term" value="F:3'-5' DNA helicase activity"/>
    <property type="evidence" value="ECO:0007669"/>
    <property type="project" value="UniProtKB-EC"/>
</dbReference>
<dbReference type="PANTHER" id="PTHR13710">
    <property type="entry name" value="DNA HELICASE RECQ FAMILY MEMBER"/>
    <property type="match status" value="1"/>
</dbReference>
<feature type="region of interest" description="Disordered" evidence="8">
    <location>
        <begin position="48"/>
        <end position="171"/>
    </location>
</feature>
<dbReference type="PANTHER" id="PTHR13710:SF105">
    <property type="entry name" value="ATP-DEPENDENT DNA HELICASE Q1"/>
    <property type="match status" value="1"/>
</dbReference>
<dbReference type="PROSITE" id="PS51194">
    <property type="entry name" value="HELICASE_CTER"/>
    <property type="match status" value="1"/>
</dbReference>
<dbReference type="InterPro" id="IPR014001">
    <property type="entry name" value="Helicase_ATP-bd"/>
</dbReference>
<dbReference type="EMBL" id="KN835558">
    <property type="protein sequence ID" value="KIK36123.1"/>
    <property type="molecule type" value="Genomic_DNA"/>
</dbReference>
<dbReference type="SUPFAM" id="SSF52540">
    <property type="entry name" value="P-loop containing nucleoside triphosphate hydrolases"/>
    <property type="match status" value="1"/>
</dbReference>
<reference evidence="12" key="2">
    <citation type="submission" date="2015-01" db="EMBL/GenBank/DDBJ databases">
        <title>Evolutionary Origins and Diversification of the Mycorrhizal Mutualists.</title>
        <authorList>
            <consortium name="DOE Joint Genome Institute"/>
            <consortium name="Mycorrhizal Genomics Consortium"/>
            <person name="Kohler A."/>
            <person name="Kuo A."/>
            <person name="Nagy L.G."/>
            <person name="Floudas D."/>
            <person name="Copeland A."/>
            <person name="Barry K.W."/>
            <person name="Cichocki N."/>
            <person name="Veneault-Fourrey C."/>
            <person name="LaButti K."/>
            <person name="Lindquist E.A."/>
            <person name="Lipzen A."/>
            <person name="Lundell T."/>
            <person name="Morin E."/>
            <person name="Murat C."/>
            <person name="Riley R."/>
            <person name="Ohm R."/>
            <person name="Sun H."/>
            <person name="Tunlid A."/>
            <person name="Henrissat B."/>
            <person name="Grigoriev I.V."/>
            <person name="Hibbett D.S."/>
            <person name="Martin F."/>
        </authorList>
    </citation>
    <scope>NUCLEOTIDE SEQUENCE [LARGE SCALE GENOMIC DNA]</scope>
    <source>
        <strain evidence="12">UH-Slu-Lm8-n1</strain>
    </source>
</reference>
<dbReference type="InParanoid" id="A0A0D0AW74"/>
<dbReference type="GO" id="GO:0005737">
    <property type="term" value="C:cytoplasm"/>
    <property type="evidence" value="ECO:0007669"/>
    <property type="project" value="TreeGrafter"/>
</dbReference>
<keyword evidence="2" id="KW-0547">Nucleotide-binding</keyword>
<organism evidence="11 12">
    <name type="scientific">Suillus luteus UH-Slu-Lm8-n1</name>
    <dbReference type="NCBI Taxonomy" id="930992"/>
    <lineage>
        <taxon>Eukaryota</taxon>
        <taxon>Fungi</taxon>
        <taxon>Dikarya</taxon>
        <taxon>Basidiomycota</taxon>
        <taxon>Agaricomycotina</taxon>
        <taxon>Agaricomycetes</taxon>
        <taxon>Agaricomycetidae</taxon>
        <taxon>Boletales</taxon>
        <taxon>Suillineae</taxon>
        <taxon>Suillaceae</taxon>
        <taxon>Suillus</taxon>
    </lineage>
</organism>
<evidence type="ECO:0000256" key="5">
    <source>
        <dbReference type="ARBA" id="ARBA00023235"/>
    </source>
</evidence>
<feature type="domain" description="Helicase C-terminal" evidence="10">
    <location>
        <begin position="1257"/>
        <end position="1429"/>
    </location>
</feature>
<dbReference type="PROSITE" id="PS51192">
    <property type="entry name" value="HELICASE_ATP_BIND_1"/>
    <property type="match status" value="1"/>
</dbReference>
<name>A0A0D0AW74_9AGAM</name>
<evidence type="ECO:0000256" key="6">
    <source>
        <dbReference type="ARBA" id="ARBA00034617"/>
    </source>
</evidence>
<dbReference type="InterPro" id="IPR027417">
    <property type="entry name" value="P-loop_NTPase"/>
</dbReference>
<dbReference type="EC" id="5.6.2.4" evidence="7"/>
<dbReference type="HOGENOM" id="CLU_238486_0_0_1"/>
<dbReference type="Gene3D" id="3.40.50.300">
    <property type="entry name" value="P-loop containing nucleotide triphosphate hydrolases"/>
    <property type="match status" value="2"/>
</dbReference>
<dbReference type="InterPro" id="IPR013087">
    <property type="entry name" value="Znf_C2H2_type"/>
</dbReference>
<evidence type="ECO:0000256" key="3">
    <source>
        <dbReference type="ARBA" id="ARBA00022840"/>
    </source>
</evidence>
<feature type="compositionally biased region" description="Acidic residues" evidence="8">
    <location>
        <begin position="1520"/>
        <end position="1529"/>
    </location>
</feature>
<dbReference type="Pfam" id="PF12013">
    <property type="entry name" value="OrsD"/>
    <property type="match status" value="1"/>
</dbReference>
<dbReference type="Pfam" id="PF00271">
    <property type="entry name" value="Helicase_C"/>
    <property type="match status" value="1"/>
</dbReference>
<reference evidence="11 12" key="1">
    <citation type="submission" date="2014-04" db="EMBL/GenBank/DDBJ databases">
        <authorList>
            <consortium name="DOE Joint Genome Institute"/>
            <person name="Kuo A."/>
            <person name="Ruytinx J."/>
            <person name="Rineau F."/>
            <person name="Colpaert J."/>
            <person name="Kohler A."/>
            <person name="Nagy L.G."/>
            <person name="Floudas D."/>
            <person name="Copeland A."/>
            <person name="Barry K.W."/>
            <person name="Cichocki N."/>
            <person name="Veneault-Fourrey C."/>
            <person name="LaButti K."/>
            <person name="Lindquist E.A."/>
            <person name="Lipzen A."/>
            <person name="Lundell T."/>
            <person name="Morin E."/>
            <person name="Murat C."/>
            <person name="Sun H."/>
            <person name="Tunlid A."/>
            <person name="Henrissat B."/>
            <person name="Grigoriev I.V."/>
            <person name="Hibbett D.S."/>
            <person name="Martin F."/>
            <person name="Nordberg H.P."/>
            <person name="Cantor M.N."/>
            <person name="Hua S.X."/>
        </authorList>
    </citation>
    <scope>NUCLEOTIDE SEQUENCE [LARGE SCALE GENOMIC DNA]</scope>
    <source>
        <strain evidence="11 12">UH-Slu-Lm8-n1</strain>
    </source>
</reference>
<dbReference type="GO" id="GO:0005694">
    <property type="term" value="C:chromosome"/>
    <property type="evidence" value="ECO:0007669"/>
    <property type="project" value="TreeGrafter"/>
</dbReference>
<evidence type="ECO:0000256" key="8">
    <source>
        <dbReference type="SAM" id="MobiDB-lite"/>
    </source>
</evidence>
<comment type="similarity">
    <text evidence="1">Belongs to the helicase family. RecQ subfamily.</text>
</comment>
<dbReference type="InterPro" id="IPR022698">
    <property type="entry name" value="OrsD"/>
</dbReference>
<dbReference type="GO" id="GO:0009378">
    <property type="term" value="F:four-way junction helicase activity"/>
    <property type="evidence" value="ECO:0007669"/>
    <property type="project" value="TreeGrafter"/>
</dbReference>
<keyword evidence="3" id="KW-0067">ATP-binding</keyword>
<evidence type="ECO:0000313" key="11">
    <source>
        <dbReference type="EMBL" id="KIK36123.1"/>
    </source>
</evidence>
<keyword evidence="4" id="KW-0238">DNA-binding</keyword>
<protein>
    <recommendedName>
        <fullName evidence="7">DNA 3'-5' helicase</fullName>
        <ecNumber evidence="7">5.6.2.4</ecNumber>
    </recommendedName>
</protein>
<dbReference type="GO" id="GO:0000724">
    <property type="term" value="P:double-strand break repair via homologous recombination"/>
    <property type="evidence" value="ECO:0007669"/>
    <property type="project" value="TreeGrafter"/>
</dbReference>
<evidence type="ECO:0000256" key="4">
    <source>
        <dbReference type="ARBA" id="ARBA00023125"/>
    </source>
</evidence>
<dbReference type="Pfam" id="PF00270">
    <property type="entry name" value="DEAD"/>
    <property type="match status" value="1"/>
</dbReference>
<dbReference type="SMART" id="SM00487">
    <property type="entry name" value="DEXDc"/>
    <property type="match status" value="1"/>
</dbReference>
<dbReference type="GO" id="GO:0005524">
    <property type="term" value="F:ATP binding"/>
    <property type="evidence" value="ECO:0007669"/>
    <property type="project" value="UniProtKB-KW"/>
</dbReference>
<gene>
    <name evidence="11" type="ORF">CY34DRAFT_16596</name>
</gene>
<keyword evidence="5" id="KW-0413">Isomerase</keyword>
<feature type="compositionally biased region" description="Basic residues" evidence="8">
    <location>
        <begin position="143"/>
        <end position="154"/>
    </location>
</feature>
<dbReference type="SMART" id="SM00355">
    <property type="entry name" value="ZnF_C2H2"/>
    <property type="match status" value="3"/>
</dbReference>
<dbReference type="SMART" id="SM00490">
    <property type="entry name" value="HELICc"/>
    <property type="match status" value="1"/>
</dbReference>
<evidence type="ECO:0000256" key="2">
    <source>
        <dbReference type="ARBA" id="ARBA00022741"/>
    </source>
</evidence>
<dbReference type="GO" id="GO:0003677">
    <property type="term" value="F:DNA binding"/>
    <property type="evidence" value="ECO:0007669"/>
    <property type="project" value="UniProtKB-KW"/>
</dbReference>
<sequence length="1785" mass="200473">MKAHVRIEHTHSVTINDQLHERQPGGHFHCRTCKFVSDDPLQLQTHYKRSHGISVDENGSPTPRQKEKRKRRETSDSDEQPDHGAAVPPVGSASQNHVEAPLNNSPTPVKRRKKKTRNAPASDASEHFDSSSNRTPVADPSPKKKRKKKSKKISSSKAPVTFDPPAVVPGGPPSQDDIALLHKISIIVDPVHKVAICIDCGIAVPAAHVRTHAVSQHAFRPPAQDVLQPILASLGAVNVFVRPPEPIAPIVGIKVFQGLACTMKDCTYLAAATRTMQDHFATTHKGSPFRSNTAECDLQRLFEFRAIQTLIRVDLSLLKPPQEIAFTDYVEEITTNLQADDPDIYHVERDTRKHGTFLAKMRWNKALEGTSITTALQAVASPGEEEQHLQALLAATFQWLSGICIILPNLDVTYLRWINTSKGEIVNAPFRAPVTDTYIVKCARLWGRFLMMLLRFTVAPQSSPFEFLLSDVQVTSFTQLSAVLTGASQGSVTDCVQKVSFEFLSTPNEHITQDRFSCSLIRFIIIVHLLLDGTFDPASTIVPNLSCLQFCIRSAAAYEGYIRMTNGDQLDDGLLGFYSKTLQPMLTEGNRYPFTTLREEMHLLSAIAHSETRLPCLLWNHERTVLQVDGSPLIIGAIRHMTSSLLCQARNIITSLCEGVDTSAYDECLKTRLDPNNPTQWPKDPLRNTTPGYSFIQDPDNPFLAFRDLLLMNFHNDSDIFDKYHVRVQSKVVFKQASVAKWFTLLAELHDVAFCLVHITSGGPARGTELETYRLTNTLESPRTLYFVAGHISFITGYNKSRQRTDFPDKYVARPIYRPLQAIIMYLAGPLRRVAEVWITAIDNTRKGLGPEVFMHFSNPLRSEDFSHVLQAQTAQHLHVSMGLRMWRQVIKALMRRILNLDIDDEGDQQDDAMDESFGHSTTTGRSRYGLTWNDLPSLHQDMISELFQVSARYWTWLDDQKALREPQISYADIHEKASVTFNKLEVAAAEQTVVIKEAASNQKLIIDMLQSTHEKIDRQAVLITQRGSGRQSQSVLQDIQPLEISYLRVQGLRLYLANPTAAFKSIQQAWAVEVISRGNPHVLIVMPTGAGKSAIYASPGYVENAGFRLVVLPYRSLLDQVVQDAKSKGLPYSTYPSPDIDLFHSRLIFVSLERCADIEFRTWVKAVKASNLLRAIVIDEAHDILIAADYRHAFKMLLKITDLSVQVALLTGTLSPRSEIALLQTLRMDPTCVHKIRMPTHRPEIQYRVRRTQKEDIDDDVLSTALSHTLQPHERGIIFVLTTTCCEKLAEMSGFPIYHGQLNDEERKTAMRKWRIGKSQWIIGTLAMAQGIDVTSVRVIINREISWISTDRHGDKQDKVLSMIHFAQMSGRAGRDGKPSTHHLLYSSIPLVTVHPSEDHGGLQAMVDFVSPQTCRRRTVSLFLDGIDQTCLTMLQTELCDVCVSNAHLVRRHQQFYSSPSGSRLKVLPQPEPGTPSRALSKPAGPQTHGLPTPISHHTTAITLRQAPPSPTPHREDPSSSEDSEDDIPPAPTSFPRRITPFGQQQPGPSKRSRFRADSQLSFAAGRQPAPQAVPDVPRAQARQTFPPPSRSLDPSGSHLPPADHFQEIFRPDKVLGEGLPVTRMGKEQQIGRWCEMHVYKCSVCLFRGIEARHFPYSCTSGVLRTSNYIAYKKALRFTTNGICYGCLVPDSVHKKHARPNPKSTFTCLYDDQIRPLAYLIYEHRDIFKAVTRAMGLKKKFLNRDDYTLWLAQQEPHPEAVINLQELVIVYMNLKLNSQLPQVM</sequence>
<evidence type="ECO:0000313" key="12">
    <source>
        <dbReference type="Proteomes" id="UP000054485"/>
    </source>
</evidence>
<feature type="domain" description="Helicase ATP-binding" evidence="9">
    <location>
        <begin position="1074"/>
        <end position="1233"/>
    </location>
</feature>
<dbReference type="InterPro" id="IPR001650">
    <property type="entry name" value="Helicase_C-like"/>
</dbReference>
<evidence type="ECO:0000256" key="7">
    <source>
        <dbReference type="ARBA" id="ARBA00034808"/>
    </source>
</evidence>
<evidence type="ECO:0000259" key="10">
    <source>
        <dbReference type="PROSITE" id="PS51194"/>
    </source>
</evidence>
<dbReference type="InterPro" id="IPR011545">
    <property type="entry name" value="DEAD/DEAH_box_helicase_dom"/>
</dbReference>
<evidence type="ECO:0000256" key="1">
    <source>
        <dbReference type="ARBA" id="ARBA00005446"/>
    </source>
</evidence>
<dbReference type="STRING" id="930992.A0A0D0AW74"/>
<comment type="catalytic activity">
    <reaction evidence="6">
        <text>Couples ATP hydrolysis with the unwinding of duplex DNA by translocating in the 3'-5' direction.</text>
        <dbReference type="EC" id="5.6.2.4"/>
    </reaction>
</comment>
<dbReference type="Proteomes" id="UP000054485">
    <property type="component" value="Unassembled WGS sequence"/>
</dbReference>
<feature type="region of interest" description="Disordered" evidence="8">
    <location>
        <begin position="1459"/>
        <end position="1605"/>
    </location>
</feature>
<dbReference type="OrthoDB" id="2672454at2759"/>
<feature type="compositionally biased region" description="Polar residues" evidence="8">
    <location>
        <begin position="92"/>
        <end position="107"/>
    </location>
</feature>
<accession>A0A0D0AW74</accession>